<dbReference type="GeneTree" id="ENSGT00940000159015"/>
<feature type="compositionally biased region" description="Polar residues" evidence="2">
    <location>
        <begin position="69"/>
        <end position="92"/>
    </location>
</feature>
<reference evidence="4" key="3">
    <citation type="submission" date="2025-09" db="UniProtKB">
        <authorList>
            <consortium name="Ensembl"/>
        </authorList>
    </citation>
    <scope>IDENTIFICATION</scope>
    <source>
        <strain evidence="4">Brown Norway</strain>
    </source>
</reference>
<evidence type="ECO:0000256" key="1">
    <source>
        <dbReference type="ARBA" id="ARBA00022705"/>
    </source>
</evidence>
<gene>
    <name evidence="4" type="primary">Poln</name>
</gene>
<dbReference type="Pfam" id="PF18049">
    <property type="entry name" value="DNA_pol_P_Exo"/>
    <property type="match status" value="1"/>
</dbReference>
<feature type="region of interest" description="Disordered" evidence="2">
    <location>
        <begin position="65"/>
        <end position="92"/>
    </location>
</feature>
<feature type="region of interest" description="Disordered" evidence="2">
    <location>
        <begin position="164"/>
        <end position="185"/>
    </location>
</feature>
<dbReference type="Ensembl" id="ENSRNOT00000153917.1">
    <property type="protein sequence ID" value="ENSRNOP00000105117.1"/>
    <property type="gene ID" value="ENSRNOG00000069005.2"/>
</dbReference>
<dbReference type="Proteomes" id="UP000002494">
    <property type="component" value="Chromosome 14"/>
</dbReference>
<dbReference type="Pfam" id="PF00476">
    <property type="entry name" value="DNA_pol_A"/>
    <property type="match status" value="2"/>
</dbReference>
<dbReference type="InterPro" id="IPR002298">
    <property type="entry name" value="DNA_polymerase_A"/>
</dbReference>
<evidence type="ECO:0000256" key="2">
    <source>
        <dbReference type="SAM" id="MobiDB-lite"/>
    </source>
</evidence>
<keyword evidence="5" id="KW-1185">Reference proteome</keyword>
<dbReference type="SMART" id="SM00482">
    <property type="entry name" value="POLAc"/>
    <property type="match status" value="1"/>
</dbReference>
<dbReference type="Gene3D" id="1.10.150.20">
    <property type="entry name" value="5' to 3' exonuclease, C-terminal subdomain"/>
    <property type="match status" value="1"/>
</dbReference>
<reference evidence="4" key="1">
    <citation type="submission" date="2024-01" db="EMBL/GenBank/DDBJ databases">
        <title>GRCr8: a new rat reference genome assembly contstructed from accurate long reads and long range scaffolding.</title>
        <authorList>
            <person name="Doris P.A."/>
            <person name="Kalbfleisch T."/>
            <person name="Li K."/>
            <person name="Howe K."/>
            <person name="Wood J."/>
        </authorList>
    </citation>
    <scope>NUCLEOTIDE SEQUENCE [LARGE SCALE GENOMIC DNA]</scope>
    <source>
        <strain evidence="4">Brown Norway</strain>
    </source>
</reference>
<dbReference type="InterPro" id="IPR036397">
    <property type="entry name" value="RNaseH_sf"/>
</dbReference>
<dbReference type="PANTHER" id="PTHR10133">
    <property type="entry name" value="DNA POLYMERASE I"/>
    <property type="match status" value="1"/>
</dbReference>
<protein>
    <submittedName>
        <fullName evidence="4">HAUS augmin-like complex, subunit 3</fullName>
    </submittedName>
</protein>
<dbReference type="SUPFAM" id="SSF56672">
    <property type="entry name" value="DNA/RNA polymerases"/>
    <property type="match status" value="1"/>
</dbReference>
<evidence type="ECO:0000313" key="5">
    <source>
        <dbReference type="Proteomes" id="UP000002494"/>
    </source>
</evidence>
<evidence type="ECO:0000313" key="4">
    <source>
        <dbReference type="Ensembl" id="ENSRNOP00000105117.1"/>
    </source>
</evidence>
<dbReference type="Gene3D" id="3.30.420.10">
    <property type="entry name" value="Ribonuclease H-like superfamily/Ribonuclease H"/>
    <property type="match status" value="1"/>
</dbReference>
<dbReference type="Gene3D" id="3.30.70.370">
    <property type="match status" value="1"/>
</dbReference>
<proteinExistence type="predicted"/>
<dbReference type="InterPro" id="IPR001098">
    <property type="entry name" value="DNA-dir_DNA_pol_A_palm_dom"/>
</dbReference>
<dbReference type="Gene3D" id="1.20.1060.10">
    <property type="entry name" value="Taq DNA Polymerase, Chain T, domain 4"/>
    <property type="match status" value="1"/>
</dbReference>
<evidence type="ECO:0000259" key="3">
    <source>
        <dbReference type="SMART" id="SM00482"/>
    </source>
</evidence>
<dbReference type="InterPro" id="IPR040940">
    <property type="entry name" value="DNA_pol_P_Exo"/>
</dbReference>
<dbReference type="RGD" id="7675413">
    <property type="gene designation" value="Poln"/>
</dbReference>
<name>A0ABK0LSF1_RAT</name>
<organism evidence="4 5">
    <name type="scientific">Rattus norvegicus</name>
    <name type="common">Rat</name>
    <dbReference type="NCBI Taxonomy" id="10116"/>
    <lineage>
        <taxon>Eukaryota</taxon>
        <taxon>Metazoa</taxon>
        <taxon>Chordata</taxon>
        <taxon>Craniata</taxon>
        <taxon>Vertebrata</taxon>
        <taxon>Euteleostomi</taxon>
        <taxon>Mammalia</taxon>
        <taxon>Eutheria</taxon>
        <taxon>Euarchontoglires</taxon>
        <taxon>Glires</taxon>
        <taxon>Rodentia</taxon>
        <taxon>Myomorpha</taxon>
        <taxon>Muroidea</taxon>
        <taxon>Muridae</taxon>
        <taxon>Murinae</taxon>
        <taxon>Rattus</taxon>
    </lineage>
</organism>
<dbReference type="InterPro" id="IPR043502">
    <property type="entry name" value="DNA/RNA_pol_sf"/>
</dbReference>
<dbReference type="PANTHER" id="PTHR10133:SF27">
    <property type="entry name" value="DNA POLYMERASE NU"/>
    <property type="match status" value="1"/>
</dbReference>
<feature type="domain" description="DNA-directed DNA polymerase family A palm" evidence="3">
    <location>
        <begin position="601"/>
        <end position="744"/>
    </location>
</feature>
<reference evidence="4" key="2">
    <citation type="submission" date="2025-08" db="UniProtKB">
        <authorList>
            <consortium name="Ensembl"/>
        </authorList>
    </citation>
    <scope>IDENTIFICATION</scope>
    <source>
        <strain evidence="4">Brown Norway</strain>
    </source>
</reference>
<keyword evidence="1" id="KW-0235">DNA replication</keyword>
<accession>A0ABK0LSF1</accession>
<sequence length="817" mass="90969">MKMENYEACVGFDLCETPLSTVAQKIMSAMRSGDLMASRNEGERTKTSEVTKKPSVHFSVLAEHEKTQPLETKNPKSLINQTPRGSVELSSQPSITKLSAGQVQNSISSSGLSSYLIPQCDQEASVLQNREHKRKHFLKENIGKEDKDSLNLKRKYITCSNSPEKASKHTALGKETDGTESWQNSEDTRALGKQLCDVRYLGDLAKVQLMDVLKQAAALVVTLMYKDGSTQLSAKQALTCPVKGIVVLLKSHVGSSPLILPAHGGALGKDFTSTDHCIYIHTEQSPFWDPKQEAHSLFVRNILFWTLRCKCPVVCFNAKDFVRTVLQLYGEDGSWKHVAGFVGLDPRVAAWLIDPSDTAPSFEDLVAKHLEKSIIVKPSSTFNDASINIVSQNVCVNLKILYDLTMDLCSKLKAYGLWQLFCTLELPLIPILAVMENHKISIDKEEMERTSALLGAHLKKLEQEAHFVAGEQFLIMSNNQLREILFGKLKLHLLSQRKHLPRTGLQNQLSTSEAMLNSLQDLHPLPKIILEYRQVHKIKSTFIDGLLAYMKKGSISSTWNQTGTVTGRLSAKHPNIQGISKHPIQISRPRNFKGKEEETATISPRTLFVSSEGYTFLAAGKERLAACLGVTVLEATHFLEQFLQKYKKIKDFAQTVIGQCHSAGYVASILGRRRPLPRICAQNQQLRAQAERQAVNFVVQGSAADLCKLAMIRIFAAVATSPTLTARLVAQIHDELLFEVEDTQIPEFAGASRGAQWVVYPTVRKFPISLKLLLSVSQGFSQLSAYLVTLVRDDICLVLQNSHEASVHKHLWLKLPR</sequence>